<evidence type="ECO:0000313" key="2">
    <source>
        <dbReference type="EMBL" id="EMD39725.1"/>
    </source>
</evidence>
<dbReference type="Pfam" id="PF07714">
    <property type="entry name" value="PK_Tyr_Ser-Thr"/>
    <property type="match status" value="1"/>
</dbReference>
<gene>
    <name evidence="2" type="ORF">CERSUDRAFT_92218</name>
</gene>
<dbReference type="Gene3D" id="1.10.510.10">
    <property type="entry name" value="Transferase(Phosphotransferase) domain 1"/>
    <property type="match status" value="1"/>
</dbReference>
<dbReference type="InterPro" id="IPR011009">
    <property type="entry name" value="Kinase-like_dom_sf"/>
</dbReference>
<dbReference type="InterPro" id="IPR001245">
    <property type="entry name" value="Ser-Thr/Tyr_kinase_cat_dom"/>
</dbReference>
<dbReference type="InterPro" id="IPR000719">
    <property type="entry name" value="Prot_kinase_dom"/>
</dbReference>
<name>M2R568_CERS8</name>
<evidence type="ECO:0000259" key="1">
    <source>
        <dbReference type="PROSITE" id="PS50011"/>
    </source>
</evidence>
<dbReference type="SUPFAM" id="SSF56112">
    <property type="entry name" value="Protein kinase-like (PK-like)"/>
    <property type="match status" value="1"/>
</dbReference>
<dbReference type="Proteomes" id="UP000016930">
    <property type="component" value="Unassembled WGS sequence"/>
</dbReference>
<evidence type="ECO:0000313" key="3">
    <source>
        <dbReference type="Proteomes" id="UP000016930"/>
    </source>
</evidence>
<feature type="domain" description="Protein kinase" evidence="1">
    <location>
        <begin position="184"/>
        <end position="454"/>
    </location>
</feature>
<keyword evidence="3" id="KW-1185">Reference proteome</keyword>
<dbReference type="PROSITE" id="PS50011">
    <property type="entry name" value="PROTEIN_KINASE_DOM"/>
    <property type="match status" value="1"/>
</dbReference>
<dbReference type="STRING" id="914234.M2R568"/>
<dbReference type="GO" id="GO:0004674">
    <property type="term" value="F:protein serine/threonine kinase activity"/>
    <property type="evidence" value="ECO:0007669"/>
    <property type="project" value="TreeGrafter"/>
</dbReference>
<dbReference type="GO" id="GO:0005524">
    <property type="term" value="F:ATP binding"/>
    <property type="evidence" value="ECO:0007669"/>
    <property type="project" value="InterPro"/>
</dbReference>
<proteinExistence type="predicted"/>
<sequence>MDEEAATVPSTIVVFNIGSEYEFVKELGSSFKACACAILIKHKQSKLHYVVKRFSNINDDLIVWKRCLRELKNSIERSRQHAWQSITTYPITVADSTLQITGVSGLDPPFDEPGTELEVVLEKIKYFGKPRLRKYVSALCLDHPDLLEQVDLLDATGAEKLADLLDKKLIIPNSLLLPRGAVQLEHARPEASGGFADVWRGVFQGHAVAFKVVRAWRTNDSSMNDPRLKDFYQEAILSEYLGHPNISSIYGIDQTTFLSQVALVSDWMPQGTVLNYLAQFPNANRLRLALDIATGLQYLHEMHIVHGVIKSANILVNQSREACISDFGLAAMHYSSKLVTMSLTAGSVRWMSPELIDPEQYGVRRAEATPFSDIYDLSMVLWKMFTGWVPYFEFKKDAQVMSSILRDVRPRRPTQAAPLGLSDDVGSLMEACRKVEWKDRPSMEVILARLREALMLQSEAEATLITPMIWPLELNVETT</sequence>
<organism evidence="2 3">
    <name type="scientific">Ceriporiopsis subvermispora (strain B)</name>
    <name type="common">White-rot fungus</name>
    <name type="synonym">Gelatoporia subvermispora</name>
    <dbReference type="NCBI Taxonomy" id="914234"/>
    <lineage>
        <taxon>Eukaryota</taxon>
        <taxon>Fungi</taxon>
        <taxon>Dikarya</taxon>
        <taxon>Basidiomycota</taxon>
        <taxon>Agaricomycotina</taxon>
        <taxon>Agaricomycetes</taxon>
        <taxon>Polyporales</taxon>
        <taxon>Gelatoporiaceae</taxon>
        <taxon>Gelatoporia</taxon>
    </lineage>
</organism>
<dbReference type="OrthoDB" id="1668230at2759"/>
<dbReference type="AlphaFoldDB" id="M2R568"/>
<reference evidence="2 3" key="1">
    <citation type="journal article" date="2012" name="Proc. Natl. Acad. Sci. U.S.A.">
        <title>Comparative genomics of Ceriporiopsis subvermispora and Phanerochaete chrysosporium provide insight into selective ligninolysis.</title>
        <authorList>
            <person name="Fernandez-Fueyo E."/>
            <person name="Ruiz-Duenas F.J."/>
            <person name="Ferreira P."/>
            <person name="Floudas D."/>
            <person name="Hibbett D.S."/>
            <person name="Canessa P."/>
            <person name="Larrondo L.F."/>
            <person name="James T.Y."/>
            <person name="Seelenfreund D."/>
            <person name="Lobos S."/>
            <person name="Polanco R."/>
            <person name="Tello M."/>
            <person name="Honda Y."/>
            <person name="Watanabe T."/>
            <person name="Watanabe T."/>
            <person name="Ryu J.S."/>
            <person name="Kubicek C.P."/>
            <person name="Schmoll M."/>
            <person name="Gaskell J."/>
            <person name="Hammel K.E."/>
            <person name="St John F.J."/>
            <person name="Vanden Wymelenberg A."/>
            <person name="Sabat G."/>
            <person name="Splinter BonDurant S."/>
            <person name="Syed K."/>
            <person name="Yadav J.S."/>
            <person name="Doddapaneni H."/>
            <person name="Subramanian V."/>
            <person name="Lavin J.L."/>
            <person name="Oguiza J.A."/>
            <person name="Perez G."/>
            <person name="Pisabarro A.G."/>
            <person name="Ramirez L."/>
            <person name="Santoyo F."/>
            <person name="Master E."/>
            <person name="Coutinho P.M."/>
            <person name="Henrissat B."/>
            <person name="Lombard V."/>
            <person name="Magnuson J.K."/>
            <person name="Kuees U."/>
            <person name="Hori C."/>
            <person name="Igarashi K."/>
            <person name="Samejima M."/>
            <person name="Held B.W."/>
            <person name="Barry K.W."/>
            <person name="LaButti K.M."/>
            <person name="Lapidus A."/>
            <person name="Lindquist E.A."/>
            <person name="Lucas S.M."/>
            <person name="Riley R."/>
            <person name="Salamov A.A."/>
            <person name="Hoffmeister D."/>
            <person name="Schwenk D."/>
            <person name="Hadar Y."/>
            <person name="Yarden O."/>
            <person name="de Vries R.P."/>
            <person name="Wiebenga A."/>
            <person name="Stenlid J."/>
            <person name="Eastwood D."/>
            <person name="Grigoriev I.V."/>
            <person name="Berka R.M."/>
            <person name="Blanchette R.A."/>
            <person name="Kersten P."/>
            <person name="Martinez A.T."/>
            <person name="Vicuna R."/>
            <person name="Cullen D."/>
        </authorList>
    </citation>
    <scope>NUCLEOTIDE SEQUENCE [LARGE SCALE GENOMIC DNA]</scope>
    <source>
        <strain evidence="2 3">B</strain>
    </source>
</reference>
<protein>
    <recommendedName>
        <fullName evidence="1">Protein kinase domain-containing protein</fullName>
    </recommendedName>
</protein>
<accession>M2R568</accession>
<dbReference type="PANTHER" id="PTHR44329">
    <property type="entry name" value="SERINE/THREONINE-PROTEIN KINASE TNNI3K-RELATED"/>
    <property type="match status" value="1"/>
</dbReference>
<dbReference type="InterPro" id="IPR051681">
    <property type="entry name" value="Ser/Thr_Kinases-Pseudokinases"/>
</dbReference>
<dbReference type="EMBL" id="KB445793">
    <property type="protein sequence ID" value="EMD39725.1"/>
    <property type="molecule type" value="Genomic_DNA"/>
</dbReference>
<dbReference type="HOGENOM" id="CLU_569855_0_0_1"/>